<dbReference type="EMBL" id="JAEVHL010000101">
    <property type="protein sequence ID" value="MBM0277409.1"/>
    <property type="molecule type" value="Genomic_DNA"/>
</dbReference>
<feature type="domain" description="Zinc finger CGNR" evidence="1">
    <location>
        <begin position="140"/>
        <end position="179"/>
    </location>
</feature>
<gene>
    <name evidence="2" type="ORF">JM949_19475</name>
</gene>
<evidence type="ECO:0000313" key="3">
    <source>
        <dbReference type="Proteomes" id="UP000622245"/>
    </source>
</evidence>
<dbReference type="InterPro" id="IPR021005">
    <property type="entry name" value="Znf_CGNR"/>
</dbReference>
<dbReference type="Proteomes" id="UP000622245">
    <property type="component" value="Unassembled WGS sequence"/>
</dbReference>
<dbReference type="Gene3D" id="1.10.3300.10">
    <property type="entry name" value="Jann2411-like domain"/>
    <property type="match status" value="1"/>
</dbReference>
<protein>
    <submittedName>
        <fullName evidence="2">ABATE domain-containing protein</fullName>
    </submittedName>
</protein>
<dbReference type="PANTHER" id="PTHR35525:SF3">
    <property type="entry name" value="BLL6575 PROTEIN"/>
    <property type="match status" value="1"/>
</dbReference>
<evidence type="ECO:0000259" key="1">
    <source>
        <dbReference type="Pfam" id="PF11706"/>
    </source>
</evidence>
<dbReference type="SUPFAM" id="SSF160904">
    <property type="entry name" value="Jann2411-like"/>
    <property type="match status" value="1"/>
</dbReference>
<organism evidence="2 3">
    <name type="scientific">Micromonospora tarensis</name>
    <dbReference type="NCBI Taxonomy" id="2806100"/>
    <lineage>
        <taxon>Bacteria</taxon>
        <taxon>Bacillati</taxon>
        <taxon>Actinomycetota</taxon>
        <taxon>Actinomycetes</taxon>
        <taxon>Micromonosporales</taxon>
        <taxon>Micromonosporaceae</taxon>
        <taxon>Micromonospora</taxon>
    </lineage>
</organism>
<comment type="caution">
    <text evidence="2">The sequence shown here is derived from an EMBL/GenBank/DDBJ whole genome shotgun (WGS) entry which is preliminary data.</text>
</comment>
<name>A0ABS1YJP3_9ACTN</name>
<sequence>MSAETRLGFTRWARLAVALVNTAPGERHRDFLTTPTQLRDLLLAFDEPEPVTVSDADLVDARAARSDLARVFAVTGDEQQIAERLNELLARTARPRLVGHDEVPLHLHVDAPGSTWGGWLAASGAMGLSIMIAEHGVDVLARCAASRCAHAVLRYGPGPARRYCDASCANRARVAAHRAARAASSTAGGIRYSHGHDDR</sequence>
<dbReference type="Pfam" id="PF11706">
    <property type="entry name" value="zf-CGNR"/>
    <property type="match status" value="1"/>
</dbReference>
<dbReference type="InterPro" id="IPR010852">
    <property type="entry name" value="ABATE"/>
</dbReference>
<evidence type="ECO:0000313" key="2">
    <source>
        <dbReference type="EMBL" id="MBM0277409.1"/>
    </source>
</evidence>
<keyword evidence="3" id="KW-1185">Reference proteome</keyword>
<accession>A0ABS1YJP3</accession>
<dbReference type="PANTHER" id="PTHR35525">
    <property type="entry name" value="BLL6575 PROTEIN"/>
    <property type="match status" value="1"/>
</dbReference>
<proteinExistence type="predicted"/>
<reference evidence="2 3" key="1">
    <citation type="submission" date="2021-01" db="EMBL/GenBank/DDBJ databases">
        <title>Draft genome sequence of Micromonospora sp. strain STR1s_6.</title>
        <authorList>
            <person name="Karlyshev A."/>
            <person name="Jawad R."/>
        </authorList>
    </citation>
    <scope>NUCLEOTIDE SEQUENCE [LARGE SCALE GENOMIC DNA]</scope>
    <source>
        <strain evidence="2 3">STR1S-6</strain>
    </source>
</reference>
<dbReference type="InterPro" id="IPR023286">
    <property type="entry name" value="ABATE_dom_sf"/>
</dbReference>